<dbReference type="SFLD" id="SFLDF00274">
    <property type="entry name" value="ribosomal_protein_S12_methylth"/>
    <property type="match status" value="1"/>
</dbReference>
<evidence type="ECO:0000256" key="5">
    <source>
        <dbReference type="ARBA" id="ARBA00022723"/>
    </source>
</evidence>
<evidence type="ECO:0000256" key="7">
    <source>
        <dbReference type="ARBA" id="ARBA00023014"/>
    </source>
</evidence>
<keyword evidence="11" id="KW-0689">Ribosomal protein</keyword>
<dbReference type="GO" id="GO:0006400">
    <property type="term" value="P:tRNA modification"/>
    <property type="evidence" value="ECO:0007669"/>
    <property type="project" value="InterPro"/>
</dbReference>
<dbReference type="InterPro" id="IPR005839">
    <property type="entry name" value="Methylthiotransferase"/>
</dbReference>
<dbReference type="FunFam" id="3.80.30.20:FF:000001">
    <property type="entry name" value="tRNA-2-methylthio-N(6)-dimethylallyladenosine synthase 2"/>
    <property type="match status" value="1"/>
</dbReference>
<evidence type="ECO:0000256" key="1">
    <source>
        <dbReference type="ARBA" id="ARBA00001966"/>
    </source>
</evidence>
<name>A0A1J5SW78_9ZZZZ</name>
<dbReference type="InterPro" id="IPR006638">
    <property type="entry name" value="Elp3/MiaA/NifB-like_rSAM"/>
</dbReference>
<evidence type="ECO:0000259" key="9">
    <source>
        <dbReference type="PROSITE" id="PS51449"/>
    </source>
</evidence>
<dbReference type="InterPro" id="IPR038135">
    <property type="entry name" value="Methylthiotransferase_N_sf"/>
</dbReference>
<keyword evidence="5" id="KW-0479">Metal-binding</keyword>
<sequence>MKSKTLKKDKVNIITLGCSKNLVDSEVLSGQLAANEIDVVHENSKLDHNIVVVNTCGFIDKAKEESINTILDQLELKRRGKLDKVYVTGCLSERYRNDLETEMPDVDAWFGTLELPLILKQFDADYKSELLGERLLSTPKHYAYLKISEGCNRTCSFCAIPLMRGQHVSKPIEELVKEAESLVQKGVKEIMLIAQELTYYGLDIYKKRSLPELLNALADVKGIEWIRLHYAYPSKFPLEILDVMRERDNICKYLDMPLQHASNNMLAAMKRNITREEMSELIHQIREKVPGICLRTTLIAGFPGETEDDVEELKDFLKEHRFDRVGIFSYSHEENTSAHQLEDNISQEDKEARAQEIMEVQQEISLEKNQEKVGKILKVIIDKKEAGRYLGRTEFDSVEVDNEVVIHSKKKLVIGDFVNVKITKAYDYDIEGEVV</sequence>
<dbReference type="PANTHER" id="PTHR43837">
    <property type="entry name" value="RIBOSOMAL PROTEIN S12 METHYLTHIOTRANSFERASE RIMO"/>
    <property type="match status" value="1"/>
</dbReference>
<feature type="domain" description="MTTase N-terminal" evidence="9">
    <location>
        <begin position="9"/>
        <end position="127"/>
    </location>
</feature>
<evidence type="ECO:0000259" key="8">
    <source>
        <dbReference type="PROSITE" id="PS50926"/>
    </source>
</evidence>
<dbReference type="SFLD" id="SFLDG01082">
    <property type="entry name" value="B12-binding_domain_containing"/>
    <property type="match status" value="1"/>
</dbReference>
<comment type="cofactor">
    <cofactor evidence="1">
        <name>[4Fe-4S] cluster</name>
        <dbReference type="ChEBI" id="CHEBI:49883"/>
    </cofactor>
</comment>
<keyword evidence="7" id="KW-0411">Iron-sulfur</keyword>
<dbReference type="GO" id="GO:0046872">
    <property type="term" value="F:metal ion binding"/>
    <property type="evidence" value="ECO:0007669"/>
    <property type="project" value="UniProtKB-KW"/>
</dbReference>
<dbReference type="SFLD" id="SFLDG01061">
    <property type="entry name" value="methylthiotransferase"/>
    <property type="match status" value="1"/>
</dbReference>
<dbReference type="AlphaFoldDB" id="A0A1J5SW78"/>
<keyword evidence="6" id="KW-0408">Iron</keyword>
<dbReference type="Pfam" id="PF04055">
    <property type="entry name" value="Radical_SAM"/>
    <property type="match status" value="1"/>
</dbReference>
<dbReference type="InterPro" id="IPR002792">
    <property type="entry name" value="TRAM_dom"/>
</dbReference>
<dbReference type="SUPFAM" id="SSF102114">
    <property type="entry name" value="Radical SAM enzymes"/>
    <property type="match status" value="1"/>
</dbReference>
<keyword evidence="11" id="KW-0687">Ribonucleoprotein</keyword>
<dbReference type="Pfam" id="PF00919">
    <property type="entry name" value="UPF0004"/>
    <property type="match status" value="1"/>
</dbReference>
<dbReference type="InterPro" id="IPR013848">
    <property type="entry name" value="Methylthiotransferase_N"/>
</dbReference>
<dbReference type="PANTHER" id="PTHR43837:SF1">
    <property type="entry name" value="RIBOSOMAL PROTEIN US12 METHYLTHIOTRANSFERASE RIMO"/>
    <property type="match status" value="1"/>
</dbReference>
<dbReference type="NCBIfam" id="TIGR00089">
    <property type="entry name" value="MiaB/RimO family radical SAM methylthiotransferase"/>
    <property type="match status" value="1"/>
</dbReference>
<dbReference type="EC" id="2.-.-.-" evidence="11"/>
<evidence type="ECO:0000256" key="4">
    <source>
        <dbReference type="ARBA" id="ARBA00022691"/>
    </source>
</evidence>
<gene>
    <name evidence="11" type="primary">rimO_3</name>
    <name evidence="11" type="ORF">GALL_58690</name>
</gene>
<organism evidence="11">
    <name type="scientific">mine drainage metagenome</name>
    <dbReference type="NCBI Taxonomy" id="410659"/>
    <lineage>
        <taxon>unclassified sequences</taxon>
        <taxon>metagenomes</taxon>
        <taxon>ecological metagenomes</taxon>
    </lineage>
</organism>
<evidence type="ECO:0000256" key="6">
    <source>
        <dbReference type="ARBA" id="ARBA00023004"/>
    </source>
</evidence>
<proteinExistence type="inferred from homology"/>
<accession>A0A1J5SW78</accession>
<dbReference type="InterPro" id="IPR023404">
    <property type="entry name" value="rSAM_horseshoe"/>
</dbReference>
<keyword evidence="4" id="KW-0949">S-adenosyl-L-methionine</keyword>
<comment type="caution">
    <text evidence="11">The sequence shown here is derived from an EMBL/GenBank/DDBJ whole genome shotgun (WGS) entry which is preliminary data.</text>
</comment>
<keyword evidence="2" id="KW-0004">4Fe-4S</keyword>
<dbReference type="PROSITE" id="PS51918">
    <property type="entry name" value="RADICAL_SAM"/>
    <property type="match status" value="1"/>
</dbReference>
<dbReference type="Pfam" id="PF18693">
    <property type="entry name" value="TRAM_2"/>
    <property type="match status" value="1"/>
</dbReference>
<feature type="domain" description="TRAM" evidence="8">
    <location>
        <begin position="370"/>
        <end position="435"/>
    </location>
</feature>
<dbReference type="HAMAP" id="MF_01865">
    <property type="entry name" value="MTTase_RimO"/>
    <property type="match status" value="1"/>
</dbReference>
<dbReference type="GO" id="GO:0005829">
    <property type="term" value="C:cytosol"/>
    <property type="evidence" value="ECO:0007669"/>
    <property type="project" value="TreeGrafter"/>
</dbReference>
<evidence type="ECO:0000259" key="10">
    <source>
        <dbReference type="PROSITE" id="PS51918"/>
    </source>
</evidence>
<reference evidence="11" key="1">
    <citation type="submission" date="2016-10" db="EMBL/GenBank/DDBJ databases">
        <title>Sequence of Gallionella enrichment culture.</title>
        <authorList>
            <person name="Poehlein A."/>
            <person name="Muehling M."/>
            <person name="Daniel R."/>
        </authorList>
    </citation>
    <scope>NUCLEOTIDE SEQUENCE</scope>
</reference>
<evidence type="ECO:0000256" key="3">
    <source>
        <dbReference type="ARBA" id="ARBA00022490"/>
    </source>
</evidence>
<protein>
    <submittedName>
        <fullName evidence="11">Ribosomal protein S12 methylthiotransferase RimO</fullName>
        <ecNumber evidence="11">2.-.-.-</ecNumber>
    </submittedName>
</protein>
<keyword evidence="3" id="KW-0963">Cytoplasm</keyword>
<dbReference type="PROSITE" id="PS50926">
    <property type="entry name" value="TRAM"/>
    <property type="match status" value="1"/>
</dbReference>
<dbReference type="NCBIfam" id="TIGR01125">
    <property type="entry name" value="30S ribosomal protein S12 methylthiotransferase RimO"/>
    <property type="match status" value="1"/>
</dbReference>
<dbReference type="InterPro" id="IPR058240">
    <property type="entry name" value="rSAM_sf"/>
</dbReference>
<dbReference type="InterPro" id="IPR007197">
    <property type="entry name" value="rSAM"/>
</dbReference>
<dbReference type="Gene3D" id="2.40.50.140">
    <property type="entry name" value="Nucleic acid-binding proteins"/>
    <property type="match status" value="1"/>
</dbReference>
<dbReference type="SMART" id="SM00729">
    <property type="entry name" value="Elp3"/>
    <property type="match status" value="1"/>
</dbReference>
<dbReference type="SFLD" id="SFLDS00029">
    <property type="entry name" value="Radical_SAM"/>
    <property type="match status" value="1"/>
</dbReference>
<dbReference type="PROSITE" id="PS51449">
    <property type="entry name" value="MTTASE_N"/>
    <property type="match status" value="1"/>
</dbReference>
<feature type="domain" description="Radical SAM core" evidence="10">
    <location>
        <begin position="137"/>
        <end position="367"/>
    </location>
</feature>
<dbReference type="EMBL" id="MLJW01000016">
    <property type="protein sequence ID" value="OIR12802.1"/>
    <property type="molecule type" value="Genomic_DNA"/>
</dbReference>
<dbReference type="GO" id="GO:0051539">
    <property type="term" value="F:4 iron, 4 sulfur cluster binding"/>
    <property type="evidence" value="ECO:0007669"/>
    <property type="project" value="UniProtKB-KW"/>
</dbReference>
<dbReference type="Gene3D" id="3.40.50.12160">
    <property type="entry name" value="Methylthiotransferase, N-terminal domain"/>
    <property type="match status" value="1"/>
</dbReference>
<dbReference type="GO" id="GO:0005840">
    <property type="term" value="C:ribosome"/>
    <property type="evidence" value="ECO:0007669"/>
    <property type="project" value="UniProtKB-KW"/>
</dbReference>
<dbReference type="InterPro" id="IPR020612">
    <property type="entry name" value="Methylthiotransferase_CS"/>
</dbReference>
<dbReference type="CDD" id="cd01335">
    <property type="entry name" value="Radical_SAM"/>
    <property type="match status" value="1"/>
</dbReference>
<keyword evidence="11" id="KW-0808">Transferase</keyword>
<dbReference type="InterPro" id="IPR005840">
    <property type="entry name" value="Ribosomal_uS12_MeSTrfase_RimO"/>
</dbReference>
<evidence type="ECO:0000256" key="2">
    <source>
        <dbReference type="ARBA" id="ARBA00022485"/>
    </source>
</evidence>
<dbReference type="InterPro" id="IPR012340">
    <property type="entry name" value="NA-bd_OB-fold"/>
</dbReference>
<dbReference type="GO" id="GO:0035599">
    <property type="term" value="F:aspartic acid methylthiotransferase activity"/>
    <property type="evidence" value="ECO:0007669"/>
    <property type="project" value="TreeGrafter"/>
</dbReference>
<dbReference type="Gene3D" id="3.80.30.20">
    <property type="entry name" value="tm_1862 like domain"/>
    <property type="match status" value="1"/>
</dbReference>
<dbReference type="PROSITE" id="PS01278">
    <property type="entry name" value="MTTASE_RADICAL"/>
    <property type="match status" value="1"/>
</dbReference>
<evidence type="ECO:0000313" key="11">
    <source>
        <dbReference type="EMBL" id="OIR12802.1"/>
    </source>
</evidence>